<sequence>MDIVSGYEMNIVEVELQYDMMENKGYVLLPLLGEKPVVRFDSGEYLVELYICSFSFGKANTFSKEGFFCLFMQQNICQG</sequence>
<reference evidence="1" key="1">
    <citation type="journal article" date="2020" name="mSystems">
        <title>Genome- and Community-Level Interaction Insights into Carbon Utilization and Element Cycling Functions of Hydrothermarchaeota in Hydrothermal Sediment.</title>
        <authorList>
            <person name="Zhou Z."/>
            <person name="Liu Y."/>
            <person name="Xu W."/>
            <person name="Pan J."/>
            <person name="Luo Z.H."/>
            <person name="Li M."/>
        </authorList>
    </citation>
    <scope>NUCLEOTIDE SEQUENCE [LARGE SCALE GENOMIC DNA]</scope>
    <source>
        <strain evidence="1">HyVt-85</strain>
    </source>
</reference>
<comment type="caution">
    <text evidence="1">The sequence shown here is derived from an EMBL/GenBank/DDBJ whole genome shotgun (WGS) entry which is preliminary data.</text>
</comment>
<gene>
    <name evidence="1" type="ORF">ENL31_00070</name>
</gene>
<evidence type="ECO:0000313" key="1">
    <source>
        <dbReference type="EMBL" id="HHE75508.1"/>
    </source>
</evidence>
<name>A0A7J3TAB7_9ARCH</name>
<proteinExistence type="predicted"/>
<dbReference type="Proteomes" id="UP000886130">
    <property type="component" value="Unassembled WGS sequence"/>
</dbReference>
<protein>
    <submittedName>
        <fullName evidence="1">Uncharacterized protein</fullName>
    </submittedName>
</protein>
<organism evidence="1">
    <name type="scientific">Candidatus Aciduliprofundum boonei</name>
    <dbReference type="NCBI Taxonomy" id="379547"/>
    <lineage>
        <taxon>Archaea</taxon>
        <taxon>Methanobacteriati</taxon>
        <taxon>Thermoplasmatota</taxon>
        <taxon>DHVE2 group</taxon>
        <taxon>Candidatus Aciduliprofundum</taxon>
    </lineage>
</organism>
<accession>A0A7J3TAB7</accession>
<dbReference type="AlphaFoldDB" id="A0A7J3TAB7"/>
<dbReference type="EMBL" id="DRTM01000006">
    <property type="protein sequence ID" value="HHE75508.1"/>
    <property type="molecule type" value="Genomic_DNA"/>
</dbReference>